<evidence type="ECO:0000256" key="6">
    <source>
        <dbReference type="ARBA" id="ARBA00022964"/>
    </source>
</evidence>
<gene>
    <name evidence="10" type="ORF">QBC34DRAFT_448217</name>
</gene>
<dbReference type="Proteomes" id="UP001321760">
    <property type="component" value="Unassembled WGS sequence"/>
</dbReference>
<dbReference type="AlphaFoldDB" id="A0AAV9GSL8"/>
<proteinExistence type="predicted"/>
<evidence type="ECO:0000259" key="9">
    <source>
        <dbReference type="PROSITE" id="PS51393"/>
    </source>
</evidence>
<dbReference type="SUPFAM" id="SSF48484">
    <property type="entry name" value="Lipoxigenase"/>
    <property type="match status" value="1"/>
</dbReference>
<keyword evidence="8" id="KW-0464">Manganese</keyword>
<dbReference type="GO" id="GO:0046872">
    <property type="term" value="F:metal ion binding"/>
    <property type="evidence" value="ECO:0007669"/>
    <property type="project" value="UniProtKB-KW"/>
</dbReference>
<keyword evidence="7" id="KW-0560">Oxidoreductase</keyword>
<dbReference type="InterPro" id="IPR000907">
    <property type="entry name" value="LipOase"/>
</dbReference>
<dbReference type="GO" id="GO:0050584">
    <property type="term" value="F:linoleate 11-lipoxygenase activity"/>
    <property type="evidence" value="ECO:0007669"/>
    <property type="project" value="UniProtKB-EC"/>
</dbReference>
<comment type="caution">
    <text evidence="10">The sequence shown here is derived from an EMBL/GenBank/DDBJ whole genome shotgun (WGS) entry which is preliminary data.</text>
</comment>
<dbReference type="EC" id="1.13.11.45" evidence="3"/>
<evidence type="ECO:0000256" key="3">
    <source>
        <dbReference type="ARBA" id="ARBA00013178"/>
    </source>
</evidence>
<dbReference type="EMBL" id="MU865932">
    <property type="protein sequence ID" value="KAK4450631.1"/>
    <property type="molecule type" value="Genomic_DNA"/>
</dbReference>
<dbReference type="InterPro" id="IPR013819">
    <property type="entry name" value="LipOase_C"/>
</dbReference>
<evidence type="ECO:0000313" key="11">
    <source>
        <dbReference type="Proteomes" id="UP001321760"/>
    </source>
</evidence>
<evidence type="ECO:0000256" key="1">
    <source>
        <dbReference type="ARBA" id="ARBA00000366"/>
    </source>
</evidence>
<dbReference type="Gene3D" id="1.20.245.10">
    <property type="entry name" value="Lipoxygenase-1, Domain 5"/>
    <property type="match status" value="1"/>
</dbReference>
<dbReference type="Pfam" id="PF00305">
    <property type="entry name" value="Lipoxygenase"/>
    <property type="match status" value="1"/>
</dbReference>
<name>A0AAV9GSL8_9PEZI</name>
<keyword evidence="11" id="KW-1185">Reference proteome</keyword>
<evidence type="ECO:0000313" key="10">
    <source>
        <dbReference type="EMBL" id="KAK4450631.1"/>
    </source>
</evidence>
<evidence type="ECO:0000256" key="4">
    <source>
        <dbReference type="ARBA" id="ARBA00021175"/>
    </source>
</evidence>
<dbReference type="GO" id="GO:0034440">
    <property type="term" value="P:lipid oxidation"/>
    <property type="evidence" value="ECO:0007669"/>
    <property type="project" value="InterPro"/>
</dbReference>
<comment type="catalytic activity">
    <reaction evidence="1">
        <text>(9Z,12Z)-octadecadienoate + O2 = (11S)-hydroperoxy-(9Z,12Z)-octadecadienoate</text>
        <dbReference type="Rhea" id="RHEA:18993"/>
        <dbReference type="ChEBI" id="CHEBI:15379"/>
        <dbReference type="ChEBI" id="CHEBI:30245"/>
        <dbReference type="ChEBI" id="CHEBI:57467"/>
        <dbReference type="EC" id="1.13.11.45"/>
    </reaction>
</comment>
<evidence type="ECO:0000256" key="8">
    <source>
        <dbReference type="ARBA" id="ARBA00023211"/>
    </source>
</evidence>
<organism evidence="10 11">
    <name type="scientific">Podospora aff. communis PSN243</name>
    <dbReference type="NCBI Taxonomy" id="3040156"/>
    <lineage>
        <taxon>Eukaryota</taxon>
        <taxon>Fungi</taxon>
        <taxon>Dikarya</taxon>
        <taxon>Ascomycota</taxon>
        <taxon>Pezizomycotina</taxon>
        <taxon>Sordariomycetes</taxon>
        <taxon>Sordariomycetidae</taxon>
        <taxon>Sordariales</taxon>
        <taxon>Podosporaceae</taxon>
        <taxon>Podospora</taxon>
    </lineage>
</organism>
<accession>A0AAV9GSL8</accession>
<keyword evidence="5" id="KW-0479">Metal-binding</keyword>
<dbReference type="PROSITE" id="PS51393">
    <property type="entry name" value="LIPOXYGENASE_3"/>
    <property type="match status" value="1"/>
</dbReference>
<comment type="cofactor">
    <cofactor evidence="2">
        <name>Mn(2+)</name>
        <dbReference type="ChEBI" id="CHEBI:29035"/>
    </cofactor>
</comment>
<sequence>MLLPIFDNEPDQRVREIQRKREGYLYGRSLLGNTSHYPEGLLGDAMSMEHQQRWYEEAQTLKDAVYGEAGMAYMAVAQAGGIQQLSDYQKLYDNQWLTSAPDGVSEGYLANFTSDLLFSMERLSANPYSVHRLHPTASPLPFDVDEDIVATLTGWNLRTLHRNGHLFFVDHSYQSRYPTAEGKYTDATMAYFYIHPRTSEFLPLAIKTMADLVYTPLDRPNEWLLAKAMFNQNDLFAGQILHLANSHAVGEIVHLAALRTMSDKHPVMALLHRLMHQVYAVRPIANLILFNSTDGLFDQSFAITNLGVRQFATEFYPSAGRFQSNYFYSDLLSRGLLNCTYGPPLKHFPFFSDASTIHTSIRRFVASFVHAYYPSPRFLALDHELQSWIAEATLHAGVLDFPASPLTSHAVLIDILSHLAYLNSVSHNVLNGAELFQVSGTLPLHPAALYHPPPTTKGAHDINIMKYLPPLQESIQHVSLVAFFGPTFSDKERMLVDMFAGEEVFGRGSLEGVRVAARRFKREMMAFSKEVQGRRLDAGGMWGGMPFVWRALDPVGVPYFLNV</sequence>
<protein>
    <recommendedName>
        <fullName evidence="4">Manganese lipoxygenase</fullName>
        <ecNumber evidence="3">1.13.11.45</ecNumber>
    </recommendedName>
</protein>
<dbReference type="GO" id="GO:0043651">
    <property type="term" value="P:linoleic acid metabolic process"/>
    <property type="evidence" value="ECO:0007669"/>
    <property type="project" value="UniProtKB-ARBA"/>
</dbReference>
<dbReference type="PANTHER" id="PTHR11771">
    <property type="entry name" value="LIPOXYGENASE"/>
    <property type="match status" value="1"/>
</dbReference>
<dbReference type="Gene3D" id="3.10.450.60">
    <property type="match status" value="1"/>
</dbReference>
<feature type="domain" description="Lipoxygenase" evidence="9">
    <location>
        <begin position="1"/>
        <end position="563"/>
    </location>
</feature>
<evidence type="ECO:0000256" key="5">
    <source>
        <dbReference type="ARBA" id="ARBA00022723"/>
    </source>
</evidence>
<reference evidence="10" key="1">
    <citation type="journal article" date="2023" name="Mol. Phylogenet. Evol.">
        <title>Genome-scale phylogeny and comparative genomics of the fungal order Sordariales.</title>
        <authorList>
            <person name="Hensen N."/>
            <person name="Bonometti L."/>
            <person name="Westerberg I."/>
            <person name="Brannstrom I.O."/>
            <person name="Guillou S."/>
            <person name="Cros-Aarteil S."/>
            <person name="Calhoun S."/>
            <person name="Haridas S."/>
            <person name="Kuo A."/>
            <person name="Mondo S."/>
            <person name="Pangilinan J."/>
            <person name="Riley R."/>
            <person name="LaButti K."/>
            <person name="Andreopoulos B."/>
            <person name="Lipzen A."/>
            <person name="Chen C."/>
            <person name="Yan M."/>
            <person name="Daum C."/>
            <person name="Ng V."/>
            <person name="Clum A."/>
            <person name="Steindorff A."/>
            <person name="Ohm R.A."/>
            <person name="Martin F."/>
            <person name="Silar P."/>
            <person name="Natvig D.O."/>
            <person name="Lalanne C."/>
            <person name="Gautier V."/>
            <person name="Ament-Velasquez S.L."/>
            <person name="Kruys A."/>
            <person name="Hutchinson M.I."/>
            <person name="Powell A.J."/>
            <person name="Barry K."/>
            <person name="Miller A.N."/>
            <person name="Grigoriev I.V."/>
            <person name="Debuchy R."/>
            <person name="Gladieux P."/>
            <person name="Hiltunen Thoren M."/>
            <person name="Johannesson H."/>
        </authorList>
    </citation>
    <scope>NUCLEOTIDE SEQUENCE</scope>
    <source>
        <strain evidence="10">PSN243</strain>
    </source>
</reference>
<evidence type="ECO:0000256" key="7">
    <source>
        <dbReference type="ARBA" id="ARBA00023002"/>
    </source>
</evidence>
<dbReference type="InterPro" id="IPR036226">
    <property type="entry name" value="LipOase_C_sf"/>
</dbReference>
<reference evidence="10" key="2">
    <citation type="submission" date="2023-05" db="EMBL/GenBank/DDBJ databases">
        <authorList>
            <consortium name="Lawrence Berkeley National Laboratory"/>
            <person name="Steindorff A."/>
            <person name="Hensen N."/>
            <person name="Bonometti L."/>
            <person name="Westerberg I."/>
            <person name="Brannstrom I.O."/>
            <person name="Guillou S."/>
            <person name="Cros-Aarteil S."/>
            <person name="Calhoun S."/>
            <person name="Haridas S."/>
            <person name="Kuo A."/>
            <person name="Mondo S."/>
            <person name="Pangilinan J."/>
            <person name="Riley R."/>
            <person name="Labutti K."/>
            <person name="Andreopoulos B."/>
            <person name="Lipzen A."/>
            <person name="Chen C."/>
            <person name="Yanf M."/>
            <person name="Daum C."/>
            <person name="Ng V."/>
            <person name="Clum A."/>
            <person name="Ohm R."/>
            <person name="Martin F."/>
            <person name="Silar P."/>
            <person name="Natvig D."/>
            <person name="Lalanne C."/>
            <person name="Gautier V."/>
            <person name="Ament-Velasquez S.L."/>
            <person name="Kruys A."/>
            <person name="Hutchinson M.I."/>
            <person name="Powell A.J."/>
            <person name="Barry K."/>
            <person name="Miller A.N."/>
            <person name="Grigoriev I.V."/>
            <person name="Debuchy R."/>
            <person name="Gladieux P."/>
            <person name="Thoren M.H."/>
            <person name="Johannesson H."/>
        </authorList>
    </citation>
    <scope>NUCLEOTIDE SEQUENCE</scope>
    <source>
        <strain evidence="10">PSN243</strain>
    </source>
</reference>
<keyword evidence="6" id="KW-0223">Dioxygenase</keyword>
<evidence type="ECO:0000256" key="2">
    <source>
        <dbReference type="ARBA" id="ARBA00001936"/>
    </source>
</evidence>